<dbReference type="SUPFAM" id="SSF143100">
    <property type="entry name" value="TTHA1013/TTHA0281-like"/>
    <property type="match status" value="1"/>
</dbReference>
<dbReference type="AlphaFoldDB" id="A0A0A1VQ81"/>
<evidence type="ECO:0000313" key="2">
    <source>
        <dbReference type="EMBL" id="GAL91794.1"/>
    </source>
</evidence>
<protein>
    <submittedName>
        <fullName evidence="2">UPF0150 protein ssr1765</fullName>
    </submittedName>
</protein>
<dbReference type="EMBL" id="BBPA01000012">
    <property type="protein sequence ID" value="GAL91794.1"/>
    <property type="molecule type" value="Genomic_DNA"/>
</dbReference>
<evidence type="ECO:0000313" key="3">
    <source>
        <dbReference type="Proteomes" id="UP000030321"/>
    </source>
</evidence>
<dbReference type="InterPro" id="IPR031807">
    <property type="entry name" value="HicB-like"/>
</dbReference>
<dbReference type="Proteomes" id="UP000030321">
    <property type="component" value="Unassembled WGS sequence"/>
</dbReference>
<sequence length="79" mass="8959">MSDNTKQIYNYTVILEKESDGGYHAFCPALKGCHSQGDTFEETIVNITEAMELYLESLIADHQPIPKEDLIFKPLNILI</sequence>
<dbReference type="InterPro" id="IPR051404">
    <property type="entry name" value="TA_system_antitoxin"/>
</dbReference>
<name>A0A0A1VQ81_MICAE</name>
<comment type="caution">
    <text evidence="2">The sequence shown here is derived from an EMBL/GenBank/DDBJ whole genome shotgun (WGS) entry which is preliminary data.</text>
</comment>
<dbReference type="Pfam" id="PF15919">
    <property type="entry name" value="HicB_lk_antitox"/>
    <property type="match status" value="1"/>
</dbReference>
<dbReference type="Gene3D" id="3.30.160.250">
    <property type="match status" value="1"/>
</dbReference>
<evidence type="ECO:0000259" key="1">
    <source>
        <dbReference type="Pfam" id="PF15919"/>
    </source>
</evidence>
<reference evidence="3" key="1">
    <citation type="journal article" date="2015" name="Genome">
        <title>Whole Genome Sequence of the Non-Microcystin-Producing Microcystis aeruginosa Strain NIES-44.</title>
        <authorList>
            <person name="Okano K."/>
            <person name="Miyata N."/>
            <person name="Ozaki Y."/>
        </authorList>
    </citation>
    <scope>NUCLEOTIDE SEQUENCE [LARGE SCALE GENOMIC DNA]</scope>
    <source>
        <strain evidence="3">NIES-44</strain>
    </source>
</reference>
<feature type="domain" description="HicB-like antitoxin of toxin-antitoxin system" evidence="1">
    <location>
        <begin position="11"/>
        <end position="69"/>
    </location>
</feature>
<gene>
    <name evidence="2" type="ORF">N44_00082</name>
</gene>
<dbReference type="PANTHER" id="PTHR34504:SF4">
    <property type="entry name" value="ANTITOXIN HICB"/>
    <property type="match status" value="1"/>
</dbReference>
<dbReference type="InterPro" id="IPR035069">
    <property type="entry name" value="TTHA1013/TTHA0281-like"/>
</dbReference>
<dbReference type="PANTHER" id="PTHR34504">
    <property type="entry name" value="ANTITOXIN HICB"/>
    <property type="match status" value="1"/>
</dbReference>
<dbReference type="RefSeq" id="WP_002732327.1">
    <property type="nucleotide sequence ID" value="NZ_BBPA01000012.1"/>
</dbReference>
<organism evidence="2 3">
    <name type="scientific">Microcystis aeruginosa NIES-44</name>
    <dbReference type="NCBI Taxonomy" id="449439"/>
    <lineage>
        <taxon>Bacteria</taxon>
        <taxon>Bacillati</taxon>
        <taxon>Cyanobacteriota</taxon>
        <taxon>Cyanophyceae</taxon>
        <taxon>Oscillatoriophycideae</taxon>
        <taxon>Chroococcales</taxon>
        <taxon>Microcystaceae</taxon>
        <taxon>Microcystis</taxon>
    </lineage>
</organism>
<proteinExistence type="predicted"/>
<accession>A0A0A1VQ81</accession>